<dbReference type="GO" id="GO:0005524">
    <property type="term" value="F:ATP binding"/>
    <property type="evidence" value="ECO:0007669"/>
    <property type="project" value="UniProtKB-KW"/>
</dbReference>
<dbReference type="eggNOG" id="COG0488">
    <property type="taxonomic scope" value="Bacteria"/>
</dbReference>
<evidence type="ECO:0000259" key="3">
    <source>
        <dbReference type="PROSITE" id="PS50893"/>
    </source>
</evidence>
<comment type="caution">
    <text evidence="4">The sequence shown here is derived from an EMBL/GenBank/DDBJ whole genome shotgun (WGS) entry which is preliminary data.</text>
</comment>
<dbReference type="RefSeq" id="WP_035906854.1">
    <property type="nucleotide sequence ID" value="NZ_AVPK01000011.1"/>
</dbReference>
<protein>
    <submittedName>
        <fullName evidence="4">Antibiotic ABC transporter ATP-binding protein</fullName>
    </submittedName>
</protein>
<dbReference type="InterPro" id="IPR051309">
    <property type="entry name" value="ABCF_ATPase"/>
</dbReference>
<gene>
    <name evidence="4" type="ORF">N803_05365</name>
</gene>
<feature type="domain" description="ABC transporter" evidence="3">
    <location>
        <begin position="336"/>
        <end position="528"/>
    </location>
</feature>
<keyword evidence="1" id="KW-0547">Nucleotide-binding</keyword>
<dbReference type="SUPFAM" id="SSF52540">
    <property type="entry name" value="P-loop containing nucleoside triphosphate hydrolases"/>
    <property type="match status" value="2"/>
</dbReference>
<dbReference type="Proteomes" id="UP000030011">
    <property type="component" value="Unassembled WGS sequence"/>
</dbReference>
<evidence type="ECO:0000313" key="5">
    <source>
        <dbReference type="Proteomes" id="UP000030011"/>
    </source>
</evidence>
<dbReference type="InterPro" id="IPR003439">
    <property type="entry name" value="ABC_transporter-like_ATP-bd"/>
</dbReference>
<dbReference type="EMBL" id="AVPK01000011">
    <property type="protein sequence ID" value="KGN36371.1"/>
    <property type="molecule type" value="Genomic_DNA"/>
</dbReference>
<dbReference type="STRING" id="1385521.N803_05365"/>
<name>A0A0A0JL56_9MICO</name>
<dbReference type="InterPro" id="IPR017871">
    <property type="entry name" value="ABC_transporter-like_CS"/>
</dbReference>
<evidence type="ECO:0000256" key="2">
    <source>
        <dbReference type="ARBA" id="ARBA00022840"/>
    </source>
</evidence>
<dbReference type="Gene3D" id="3.40.50.300">
    <property type="entry name" value="P-loop containing nucleotide triphosphate hydrolases"/>
    <property type="match status" value="2"/>
</dbReference>
<dbReference type="PANTHER" id="PTHR42855">
    <property type="entry name" value="ABC TRANSPORTER ATP-BINDING SUBUNIT"/>
    <property type="match status" value="1"/>
</dbReference>
<dbReference type="SMART" id="SM00382">
    <property type="entry name" value="AAA"/>
    <property type="match status" value="2"/>
</dbReference>
<reference evidence="4 5" key="1">
    <citation type="submission" date="2013-08" db="EMBL/GenBank/DDBJ databases">
        <title>The genome sequence of Knoellia subterranea.</title>
        <authorList>
            <person name="Zhu W."/>
            <person name="Wang G."/>
        </authorList>
    </citation>
    <scope>NUCLEOTIDE SEQUENCE [LARGE SCALE GENOMIC DNA]</scope>
    <source>
        <strain evidence="4 5">KCTC 19937</strain>
    </source>
</reference>
<sequence>MTHPTALTLRDVTHTYDGRTILDGVDLTVAPGQRVGLIGENGAGKSTLIRLVAGLEEPTHGTITTPQDLGYLAQDSGLDPRDTVGDVLTKALAPLHDAVAHLEKLAHDLTNPVAAQAYDDLLTWATHHDAWDADRRATLSAQRLGLAELDRDTRIAQLSGGQRSRLALAALLTRRPECLVLDEPTNHLDDAALDHLESELVQLPGALLVASHDRVFLDRVCTAVVDLDPSHFGTDGEGGRRFSGDYTAYREFRLESQRRWEEAYAVQQAELADLRSAARTSTSDVAHNRGPRDNDKFIHAFKGARVQKSATRRAKDAQQRIEVLEREQVPKPRPPLRFTGRFASNGRGAGSVRVRDLVVQGRVRVPRFDVAAGEHVLIEGANGSGKSTLLHVLAGRLAPDAGDVQVSARRIGLLGQDVDFVDPARTVRETYRATGSEVLLGELGLVHPRDVDRPVGLLSEGQQRRLALAIVIGEQPDLLLLDEPTNHLSLALVEEVEEALVRTPVTVVVASHDRWLRERWTGPRHAIG</sequence>
<keyword evidence="2 4" id="KW-0067">ATP-binding</keyword>
<dbReference type="OrthoDB" id="3239744at2"/>
<dbReference type="GO" id="GO:0016887">
    <property type="term" value="F:ATP hydrolysis activity"/>
    <property type="evidence" value="ECO:0007669"/>
    <property type="project" value="InterPro"/>
</dbReference>
<proteinExistence type="predicted"/>
<feature type="domain" description="ABC transporter" evidence="3">
    <location>
        <begin position="7"/>
        <end position="254"/>
    </location>
</feature>
<dbReference type="InterPro" id="IPR027417">
    <property type="entry name" value="P-loop_NTPase"/>
</dbReference>
<evidence type="ECO:0000313" key="4">
    <source>
        <dbReference type="EMBL" id="KGN36371.1"/>
    </source>
</evidence>
<organism evidence="4 5">
    <name type="scientific">Knoellia subterranea KCTC 19937</name>
    <dbReference type="NCBI Taxonomy" id="1385521"/>
    <lineage>
        <taxon>Bacteria</taxon>
        <taxon>Bacillati</taxon>
        <taxon>Actinomycetota</taxon>
        <taxon>Actinomycetes</taxon>
        <taxon>Micrococcales</taxon>
        <taxon>Intrasporangiaceae</taxon>
        <taxon>Knoellia</taxon>
    </lineage>
</organism>
<dbReference type="FunFam" id="3.40.50.300:FF:000011">
    <property type="entry name" value="Putative ABC transporter ATP-binding component"/>
    <property type="match status" value="1"/>
</dbReference>
<evidence type="ECO:0000256" key="1">
    <source>
        <dbReference type="ARBA" id="ARBA00022741"/>
    </source>
</evidence>
<accession>A0A0A0JL56</accession>
<dbReference type="AlphaFoldDB" id="A0A0A0JL56"/>
<dbReference type="Pfam" id="PF00005">
    <property type="entry name" value="ABC_tran"/>
    <property type="match status" value="2"/>
</dbReference>
<dbReference type="InterPro" id="IPR003593">
    <property type="entry name" value="AAA+_ATPase"/>
</dbReference>
<dbReference type="PROSITE" id="PS50893">
    <property type="entry name" value="ABC_TRANSPORTER_2"/>
    <property type="match status" value="2"/>
</dbReference>
<dbReference type="PROSITE" id="PS00211">
    <property type="entry name" value="ABC_TRANSPORTER_1"/>
    <property type="match status" value="1"/>
</dbReference>
<dbReference type="PANTHER" id="PTHR42855:SF2">
    <property type="entry name" value="DRUG RESISTANCE ABC TRANSPORTER,ATP-BINDING PROTEIN"/>
    <property type="match status" value="1"/>
</dbReference>
<keyword evidence="5" id="KW-1185">Reference proteome</keyword>
<dbReference type="CDD" id="cd03221">
    <property type="entry name" value="ABCF_EF-3"/>
    <property type="match status" value="1"/>
</dbReference>